<keyword evidence="2" id="KW-1185">Reference proteome</keyword>
<dbReference type="InParanoid" id="W7X5G9"/>
<reference evidence="2" key="1">
    <citation type="journal article" date="2006" name="PLoS Biol.">
        <title>Macronuclear genome sequence of the ciliate Tetrahymena thermophila, a model eukaryote.</title>
        <authorList>
            <person name="Eisen J.A."/>
            <person name="Coyne R.S."/>
            <person name="Wu M."/>
            <person name="Wu D."/>
            <person name="Thiagarajan M."/>
            <person name="Wortman J.R."/>
            <person name="Badger J.H."/>
            <person name="Ren Q."/>
            <person name="Amedeo P."/>
            <person name="Jones K.M."/>
            <person name="Tallon L.J."/>
            <person name="Delcher A.L."/>
            <person name="Salzberg S.L."/>
            <person name="Silva J.C."/>
            <person name="Haas B.J."/>
            <person name="Majoros W.H."/>
            <person name="Farzad M."/>
            <person name="Carlton J.M."/>
            <person name="Smith R.K. Jr."/>
            <person name="Garg J."/>
            <person name="Pearlman R.E."/>
            <person name="Karrer K.M."/>
            <person name="Sun L."/>
            <person name="Manning G."/>
            <person name="Elde N.C."/>
            <person name="Turkewitz A.P."/>
            <person name="Asai D.J."/>
            <person name="Wilkes D.E."/>
            <person name="Wang Y."/>
            <person name="Cai H."/>
            <person name="Collins K."/>
            <person name="Stewart B.A."/>
            <person name="Lee S.R."/>
            <person name="Wilamowska K."/>
            <person name="Weinberg Z."/>
            <person name="Ruzzo W.L."/>
            <person name="Wloga D."/>
            <person name="Gaertig J."/>
            <person name="Frankel J."/>
            <person name="Tsao C.-C."/>
            <person name="Gorovsky M.A."/>
            <person name="Keeling P.J."/>
            <person name="Waller R.F."/>
            <person name="Patron N.J."/>
            <person name="Cherry J.M."/>
            <person name="Stover N.A."/>
            <person name="Krieger C.J."/>
            <person name="del Toro C."/>
            <person name="Ryder H.F."/>
            <person name="Williamson S.C."/>
            <person name="Barbeau R.A."/>
            <person name="Hamilton E.P."/>
            <person name="Orias E."/>
        </authorList>
    </citation>
    <scope>NUCLEOTIDE SEQUENCE [LARGE SCALE GENOMIC DNA]</scope>
    <source>
        <strain evidence="2">SB210</strain>
    </source>
</reference>
<dbReference type="GeneID" id="24442520"/>
<name>W7X5G9_TETTS</name>
<gene>
    <name evidence="1" type="ORF">TTHERM_001845009</name>
</gene>
<dbReference type="AlphaFoldDB" id="W7X5G9"/>
<dbReference type="KEGG" id="tet:TTHERM_001845009"/>
<evidence type="ECO:0000313" key="1">
    <source>
        <dbReference type="EMBL" id="EWS71603.1"/>
    </source>
</evidence>
<evidence type="ECO:0000313" key="2">
    <source>
        <dbReference type="Proteomes" id="UP000009168"/>
    </source>
</evidence>
<sequence length="211" mass="24563">MFILFDFLITNPLFISTQSYLNNLIADIQVVSSNQIVISTQNNVQLLNLDFQSYKYSFYGATTQLFIQQNQNLKIFFANIETNPLDQSYYVFNLIGYDLGLNDVVFYKIPIISSNDNYTCLEVFENPTQVMIQKKIDGYQQLQNSLTVQVNNYQFQLEFTQNLLNQNNTYIPTAYPIIIPHQSNNLKQQLIFTGDKLFCLLMQPFTLKTMC</sequence>
<dbReference type="RefSeq" id="XP_012655862.1">
    <property type="nucleotide sequence ID" value="XM_012800408.1"/>
</dbReference>
<dbReference type="Proteomes" id="UP000009168">
    <property type="component" value="Unassembled WGS sequence"/>
</dbReference>
<accession>W7X5G9</accession>
<protein>
    <submittedName>
        <fullName evidence="1">Uncharacterized protein</fullName>
    </submittedName>
</protein>
<dbReference type="EMBL" id="GG662406">
    <property type="protein sequence ID" value="EWS71603.1"/>
    <property type="molecule type" value="Genomic_DNA"/>
</dbReference>
<organism evidence="1 2">
    <name type="scientific">Tetrahymena thermophila (strain SB210)</name>
    <dbReference type="NCBI Taxonomy" id="312017"/>
    <lineage>
        <taxon>Eukaryota</taxon>
        <taxon>Sar</taxon>
        <taxon>Alveolata</taxon>
        <taxon>Ciliophora</taxon>
        <taxon>Intramacronucleata</taxon>
        <taxon>Oligohymenophorea</taxon>
        <taxon>Hymenostomatida</taxon>
        <taxon>Tetrahymenina</taxon>
        <taxon>Tetrahymenidae</taxon>
        <taxon>Tetrahymena</taxon>
    </lineage>
</organism>
<proteinExistence type="predicted"/>